<keyword evidence="9" id="KW-0735">Signal-anchor</keyword>
<dbReference type="InParanoid" id="A0A084QUZ5"/>
<accession>A0A084QUZ5</accession>
<keyword evidence="8" id="KW-0547">Nucleotide-binding</keyword>
<gene>
    <name evidence="15" type="ORF">S40285_04512</name>
</gene>
<dbReference type="PANTHER" id="PTHR23033:SF47">
    <property type="entry name" value="APPLE DOMAIN-CONTAINING PROTEIN-RELATED"/>
    <property type="match status" value="1"/>
</dbReference>
<dbReference type="STRING" id="1283841.A0A084QUZ5"/>
<dbReference type="PANTHER" id="PTHR23033">
    <property type="entry name" value="BETA1,3-GALACTOSYLTRANSFERASE"/>
    <property type="match status" value="1"/>
</dbReference>
<dbReference type="HOGENOM" id="CLU_022549_0_0_1"/>
<dbReference type="AlphaFoldDB" id="A0A084QUZ5"/>
<feature type="domain" description="Fringe-like glycosyltransferase" evidence="14">
    <location>
        <begin position="194"/>
        <end position="259"/>
    </location>
</feature>
<keyword evidence="16" id="KW-1185">Reference proteome</keyword>
<dbReference type="EMBL" id="KL660107">
    <property type="protein sequence ID" value="KFA67780.1"/>
    <property type="molecule type" value="Genomic_DNA"/>
</dbReference>
<evidence type="ECO:0000256" key="6">
    <source>
        <dbReference type="ARBA" id="ARBA00022679"/>
    </source>
</evidence>
<comment type="subcellular location">
    <subcellularLocation>
        <location evidence="1">Membrane</location>
        <topology evidence="1">Single-pass type II membrane protein</topology>
    </subcellularLocation>
</comment>
<evidence type="ECO:0000256" key="12">
    <source>
        <dbReference type="SAM" id="MobiDB-lite"/>
    </source>
</evidence>
<evidence type="ECO:0000256" key="8">
    <source>
        <dbReference type="ARBA" id="ARBA00022741"/>
    </source>
</evidence>
<feature type="region of interest" description="Disordered" evidence="12">
    <location>
        <begin position="432"/>
        <end position="453"/>
    </location>
</feature>
<keyword evidence="6" id="KW-0808">Transferase</keyword>
<sequence length="492" mass="57693">MHPTTSTDRVPWASMLILNKRFTRIVTAGIVFVTLFYFLRDKHVEIALEYNHVFHLDASTVQDVCADFAKDDLLQLIQPVLKMGHGERRDKIEAQLDSVCACFSEDELLIYSDLAETVRGRTVVDILADLPRGYFNATMNPDIKNYIMQKEMQVEGTLDVDVEATKRINGWILDKYKFLPMVQRAWEAKPNRPFYFFLETDTYVFWDNAVRFLKTLDPDKPLYMGSPSPGRHDEEQDIKTWFANGGPGFVLSRGAVKALLDRKEANGKMEPPLVEKWLSLLSMECCGDSVVGWTLWNISVPLQGYWPLFNPHPLHGIPFSDPYWCQPVVTLHKTTPDDVKRLWLWESEQKRFKLNRPILYSDVWNFHHPVQQSIRRNWDNGEWDNFRPPNEANIESPESCEEFCRNEVSCMQWLWRGLDEKQCILMRSARYGQPRRPEPMPEEEGGETPQAKRLKRMTDFTSGWVQERIVQWRDEHICREVQWVEPSIERIF</sequence>
<dbReference type="Proteomes" id="UP000028524">
    <property type="component" value="Unassembled WGS sequence"/>
</dbReference>
<evidence type="ECO:0000256" key="3">
    <source>
        <dbReference type="ARBA" id="ARBA00006462"/>
    </source>
</evidence>
<evidence type="ECO:0000256" key="9">
    <source>
        <dbReference type="ARBA" id="ARBA00022968"/>
    </source>
</evidence>
<evidence type="ECO:0000256" key="13">
    <source>
        <dbReference type="SAM" id="Phobius"/>
    </source>
</evidence>
<dbReference type="OrthoDB" id="414175at2759"/>
<dbReference type="InterPro" id="IPR003378">
    <property type="entry name" value="Fringe-like_glycosylTrfase"/>
</dbReference>
<keyword evidence="10 13" id="KW-1133">Transmembrane helix</keyword>
<dbReference type="EC" id="2.4.1.122" evidence="4"/>
<dbReference type="GO" id="GO:0016263">
    <property type="term" value="F:glycoprotein-N-acetylgalactosamine 3-beta-galactosyltransferase activity"/>
    <property type="evidence" value="ECO:0007669"/>
    <property type="project" value="UniProtKB-EC"/>
</dbReference>
<feature type="transmembrane region" description="Helical" evidence="13">
    <location>
        <begin position="21"/>
        <end position="39"/>
    </location>
</feature>
<dbReference type="Gene3D" id="3.90.550.50">
    <property type="match status" value="1"/>
</dbReference>
<name>A0A084QUZ5_STAC4</name>
<evidence type="ECO:0000256" key="1">
    <source>
        <dbReference type="ARBA" id="ARBA00004606"/>
    </source>
</evidence>
<protein>
    <recommendedName>
        <fullName evidence="4">N-acetylgalactosaminide beta-1,3-galactosyltransferase</fullName>
        <ecNumber evidence="4">2.4.1.122</ecNumber>
    </recommendedName>
</protein>
<dbReference type="GO" id="GO:0016020">
    <property type="term" value="C:membrane"/>
    <property type="evidence" value="ECO:0007669"/>
    <property type="project" value="UniProtKB-SubCell"/>
</dbReference>
<evidence type="ECO:0000313" key="15">
    <source>
        <dbReference type="EMBL" id="KFA67780.1"/>
    </source>
</evidence>
<evidence type="ECO:0000256" key="5">
    <source>
        <dbReference type="ARBA" id="ARBA00022676"/>
    </source>
</evidence>
<evidence type="ECO:0000313" key="16">
    <source>
        <dbReference type="Proteomes" id="UP000028524"/>
    </source>
</evidence>
<comment type="pathway">
    <text evidence="2">Protein modification; protein glycosylation.</text>
</comment>
<evidence type="ECO:0000259" key="14">
    <source>
        <dbReference type="Pfam" id="PF02434"/>
    </source>
</evidence>
<organism evidence="15 16">
    <name type="scientific">Stachybotrys chlorohalonatus (strain IBT 40285)</name>
    <dbReference type="NCBI Taxonomy" id="1283841"/>
    <lineage>
        <taxon>Eukaryota</taxon>
        <taxon>Fungi</taxon>
        <taxon>Dikarya</taxon>
        <taxon>Ascomycota</taxon>
        <taxon>Pezizomycotina</taxon>
        <taxon>Sordariomycetes</taxon>
        <taxon>Hypocreomycetidae</taxon>
        <taxon>Hypocreales</taxon>
        <taxon>Stachybotryaceae</taxon>
        <taxon>Stachybotrys</taxon>
    </lineage>
</organism>
<evidence type="ECO:0000256" key="7">
    <source>
        <dbReference type="ARBA" id="ARBA00022692"/>
    </source>
</evidence>
<evidence type="ECO:0000256" key="4">
    <source>
        <dbReference type="ARBA" id="ARBA00012557"/>
    </source>
</evidence>
<dbReference type="Pfam" id="PF02434">
    <property type="entry name" value="Fringe"/>
    <property type="match status" value="1"/>
</dbReference>
<keyword evidence="11 13" id="KW-0472">Membrane</keyword>
<proteinExistence type="inferred from homology"/>
<dbReference type="InterPro" id="IPR026050">
    <property type="entry name" value="C1GALT1/C1GALT1_chp1"/>
</dbReference>
<evidence type="ECO:0000256" key="11">
    <source>
        <dbReference type="ARBA" id="ARBA00023136"/>
    </source>
</evidence>
<keyword evidence="5" id="KW-0328">Glycosyltransferase</keyword>
<dbReference type="OMA" id="CATFPKH"/>
<keyword evidence="7 13" id="KW-0812">Transmembrane</keyword>
<evidence type="ECO:0000256" key="10">
    <source>
        <dbReference type="ARBA" id="ARBA00022989"/>
    </source>
</evidence>
<evidence type="ECO:0000256" key="2">
    <source>
        <dbReference type="ARBA" id="ARBA00004922"/>
    </source>
</evidence>
<reference evidence="15 16" key="1">
    <citation type="journal article" date="2014" name="BMC Genomics">
        <title>Comparative genome sequencing reveals chemotype-specific gene clusters in the toxigenic black mold Stachybotrys.</title>
        <authorList>
            <person name="Semeiks J."/>
            <person name="Borek D."/>
            <person name="Otwinowski Z."/>
            <person name="Grishin N.V."/>
        </authorList>
    </citation>
    <scope>NUCLEOTIDE SEQUENCE [LARGE SCALE GENOMIC DNA]</scope>
    <source>
        <strain evidence="15 16">IBT 40285</strain>
    </source>
</reference>
<dbReference type="GO" id="GO:0000166">
    <property type="term" value="F:nucleotide binding"/>
    <property type="evidence" value="ECO:0007669"/>
    <property type="project" value="UniProtKB-KW"/>
</dbReference>
<comment type="similarity">
    <text evidence="3">Belongs to the glycosyltransferase 31 family. Beta3-Gal-T subfamily.</text>
</comment>